<dbReference type="EMBL" id="FNED01000008">
    <property type="protein sequence ID" value="SDI84274.1"/>
    <property type="molecule type" value="Genomic_DNA"/>
</dbReference>
<reference evidence="2 4" key="1">
    <citation type="submission" date="2015-07" db="EMBL/GenBank/DDBJ databases">
        <title>Fjat-14205 dsm 2895.</title>
        <authorList>
            <person name="Liu B."/>
            <person name="Wang J."/>
            <person name="Zhu Y."/>
            <person name="Liu G."/>
            <person name="Chen Q."/>
            <person name="Chen Z."/>
            <person name="Lan J."/>
            <person name="Che J."/>
            <person name="Ge C."/>
            <person name="Shi H."/>
            <person name="Pan Z."/>
            <person name="Liu X."/>
        </authorList>
    </citation>
    <scope>NUCLEOTIDE SEQUENCE [LARGE SCALE GENOMIC DNA]</scope>
    <source>
        <strain evidence="2 4">DSM 2895</strain>
    </source>
</reference>
<dbReference type="Proteomes" id="UP000182836">
    <property type="component" value="Unassembled WGS sequence"/>
</dbReference>
<dbReference type="STRING" id="47500.AF333_30605"/>
<feature type="region of interest" description="Disordered" evidence="1">
    <location>
        <begin position="162"/>
        <end position="188"/>
    </location>
</feature>
<feature type="compositionally biased region" description="Basic and acidic residues" evidence="1">
    <location>
        <begin position="163"/>
        <end position="177"/>
    </location>
</feature>
<reference evidence="3 5" key="2">
    <citation type="submission" date="2016-10" db="EMBL/GenBank/DDBJ databases">
        <authorList>
            <person name="de Groot N.N."/>
        </authorList>
    </citation>
    <scope>NUCLEOTIDE SEQUENCE [LARGE SCALE GENOMIC DNA]</scope>
    <source>
        <strain evidence="3 5">DSM 2895</strain>
    </source>
</reference>
<protein>
    <recommendedName>
        <fullName evidence="6">Peptidase M15A C-terminal domain-containing protein</fullName>
    </recommendedName>
</protein>
<evidence type="ECO:0000256" key="1">
    <source>
        <dbReference type="SAM" id="MobiDB-lite"/>
    </source>
</evidence>
<evidence type="ECO:0000313" key="5">
    <source>
        <dbReference type="Proteomes" id="UP000182836"/>
    </source>
</evidence>
<organism evidence="2 4">
    <name type="scientific">Aneurinibacillus migulanus</name>
    <name type="common">Bacillus migulanus</name>
    <dbReference type="NCBI Taxonomy" id="47500"/>
    <lineage>
        <taxon>Bacteria</taxon>
        <taxon>Bacillati</taxon>
        <taxon>Bacillota</taxon>
        <taxon>Bacilli</taxon>
        <taxon>Bacillales</taxon>
        <taxon>Paenibacillaceae</taxon>
        <taxon>Aneurinibacillus group</taxon>
        <taxon>Aneurinibacillus</taxon>
    </lineage>
</organism>
<dbReference type="EMBL" id="LGUG01000013">
    <property type="protein sequence ID" value="KON84286.1"/>
    <property type="molecule type" value="Genomic_DNA"/>
</dbReference>
<proteinExistence type="predicted"/>
<evidence type="ECO:0000313" key="2">
    <source>
        <dbReference type="EMBL" id="KON84286.1"/>
    </source>
</evidence>
<dbReference type="OrthoDB" id="9800780at2"/>
<sequence length="290" mass="32644">MENPISIFLSINNGEKTMQIPILPSEIDIPQTLMANETFQTINGEIQLIGVSKLRKITITSFFPDNPYSFDKTGQAGFEGWGGQRVAAKKRVEELQRWIKRRLPIRLRIPYYDINMGVTIDNFTPKVKGGSGDIDYTLEMTEFVFPQLKVQKATGRVKPTVPKFEKYVPPPKEEKKSSSSKNRPGKGYDSVAAKWVRDYVAKHKGSIRITSAGRSKSHPIEAAKIAKGKQPGDHARNSAYDVGGSKRVLDKLAADAKASGLFKQIIWRNRDLFTGRYISDHDTHVHLAWK</sequence>
<accession>A0A0D1WCC4</accession>
<keyword evidence="4" id="KW-1185">Reference proteome</keyword>
<dbReference type="RefSeq" id="WP_043065764.1">
    <property type="nucleotide sequence ID" value="NZ_BJOA01000242.1"/>
</dbReference>
<evidence type="ECO:0000313" key="3">
    <source>
        <dbReference type="EMBL" id="SDI84274.1"/>
    </source>
</evidence>
<dbReference type="Proteomes" id="UP000037269">
    <property type="component" value="Unassembled WGS sequence"/>
</dbReference>
<name>A0A0D1WCC4_ANEMI</name>
<evidence type="ECO:0000313" key="4">
    <source>
        <dbReference type="Proteomes" id="UP000037269"/>
    </source>
</evidence>
<dbReference type="GeneID" id="42309475"/>
<dbReference type="PATRIC" id="fig|47500.8.peg.6529"/>
<evidence type="ECO:0008006" key="6">
    <source>
        <dbReference type="Google" id="ProtNLM"/>
    </source>
</evidence>
<gene>
    <name evidence="2" type="ORF">AF333_30605</name>
    <name evidence="3" type="ORF">SAMN04487909_108137</name>
</gene>
<dbReference type="AlphaFoldDB" id="A0A0D1WCC4"/>